<proteinExistence type="predicted"/>
<evidence type="ECO:0000313" key="6">
    <source>
        <dbReference type="Proteomes" id="UP000249688"/>
    </source>
</evidence>
<organism evidence="5 6">
    <name type="scientific">Humitalea rosea</name>
    <dbReference type="NCBI Taxonomy" id="990373"/>
    <lineage>
        <taxon>Bacteria</taxon>
        <taxon>Pseudomonadati</taxon>
        <taxon>Pseudomonadota</taxon>
        <taxon>Alphaproteobacteria</taxon>
        <taxon>Acetobacterales</taxon>
        <taxon>Roseomonadaceae</taxon>
        <taxon>Humitalea</taxon>
    </lineage>
</organism>
<dbReference type="Pfam" id="PF00155">
    <property type="entry name" value="Aminotran_1_2"/>
    <property type="match status" value="1"/>
</dbReference>
<dbReference type="RefSeq" id="WP_111399439.1">
    <property type="nucleotide sequence ID" value="NZ_QKYU01000020.1"/>
</dbReference>
<evidence type="ECO:0000256" key="2">
    <source>
        <dbReference type="ARBA" id="ARBA00022679"/>
    </source>
</evidence>
<evidence type="ECO:0000259" key="4">
    <source>
        <dbReference type="Pfam" id="PF00155"/>
    </source>
</evidence>
<keyword evidence="3" id="KW-0663">Pyridoxal phosphate</keyword>
<dbReference type="OrthoDB" id="9807157at2"/>
<feature type="domain" description="Aminotransferase class I/classII large" evidence="4">
    <location>
        <begin position="83"/>
        <end position="425"/>
    </location>
</feature>
<dbReference type="InterPro" id="IPR015424">
    <property type="entry name" value="PyrdxlP-dep_Trfase"/>
</dbReference>
<sequence length="438" mass="45893">MSIGTGGGFGLSAKQRLQLVQRLAKRRVAEALAPDDPRDFSSLPGLRDFGLIQAALDSLDLPSPFNIPHDARAGAHSVIAGREVINFSSYDYLGLNADPRVAAAAHVAIDRYGVSASASRTVSGERPVHGALEAALAEHHGAEAALAFVSGHATNVTVIGHLMGPRDVILHDASIHNSCLEGAKLSGARRIAFPHNDWQAAERALADTRRGAERVLLLIEGHYSMDGDVPDLARFIAIARAHDAWLMVDEAHSLGVLGSTGRGIAEAQGIDPREVDIWMGTMSKTLAACGGYVTGRATFIDWLRHTAPGFVYSVGIAPALAAAALEALTILKAEPERVAKLAANGALFLRLLREAGFDTGGSGGHAIVPVITHSSVGAVRLSGALAEAGVNVQPIIFPAVPEQSARLRFFLSAAHTPEDLRTAAACLAHADAAQRRAG</sequence>
<evidence type="ECO:0000313" key="5">
    <source>
        <dbReference type="EMBL" id="PZW41863.1"/>
    </source>
</evidence>
<reference evidence="5 6" key="1">
    <citation type="submission" date="2018-06" db="EMBL/GenBank/DDBJ databases">
        <title>Genomic Encyclopedia of Archaeal and Bacterial Type Strains, Phase II (KMG-II): from individual species to whole genera.</title>
        <authorList>
            <person name="Goeker M."/>
        </authorList>
    </citation>
    <scope>NUCLEOTIDE SEQUENCE [LARGE SCALE GENOMIC DNA]</scope>
    <source>
        <strain evidence="5 6">DSM 24525</strain>
    </source>
</reference>
<name>A0A2W7IT64_9PROT</name>
<dbReference type="EMBL" id="QKYU01000020">
    <property type="protein sequence ID" value="PZW41863.1"/>
    <property type="molecule type" value="Genomic_DNA"/>
</dbReference>
<evidence type="ECO:0000256" key="3">
    <source>
        <dbReference type="ARBA" id="ARBA00022898"/>
    </source>
</evidence>
<protein>
    <submittedName>
        <fullName evidence="5">8-amino-7-oxononanoate synthase</fullName>
    </submittedName>
</protein>
<dbReference type="InterPro" id="IPR015422">
    <property type="entry name" value="PyrdxlP-dep_Trfase_small"/>
</dbReference>
<dbReference type="Gene3D" id="3.90.1150.10">
    <property type="entry name" value="Aspartate Aminotransferase, domain 1"/>
    <property type="match status" value="1"/>
</dbReference>
<gene>
    <name evidence="5" type="ORF">C8P66_12054</name>
</gene>
<comment type="cofactor">
    <cofactor evidence="1">
        <name>pyridoxal 5'-phosphate</name>
        <dbReference type="ChEBI" id="CHEBI:597326"/>
    </cofactor>
</comment>
<dbReference type="AlphaFoldDB" id="A0A2W7IT64"/>
<keyword evidence="2" id="KW-0808">Transferase</keyword>
<dbReference type="InterPro" id="IPR015421">
    <property type="entry name" value="PyrdxlP-dep_Trfase_major"/>
</dbReference>
<dbReference type="PANTHER" id="PTHR13693">
    <property type="entry name" value="CLASS II AMINOTRANSFERASE/8-AMINO-7-OXONONANOATE SYNTHASE"/>
    <property type="match status" value="1"/>
</dbReference>
<keyword evidence="6" id="KW-1185">Reference proteome</keyword>
<evidence type="ECO:0000256" key="1">
    <source>
        <dbReference type="ARBA" id="ARBA00001933"/>
    </source>
</evidence>
<dbReference type="Gene3D" id="3.40.640.10">
    <property type="entry name" value="Type I PLP-dependent aspartate aminotransferase-like (Major domain)"/>
    <property type="match status" value="1"/>
</dbReference>
<dbReference type="CDD" id="cd06454">
    <property type="entry name" value="KBL_like"/>
    <property type="match status" value="1"/>
</dbReference>
<comment type="caution">
    <text evidence="5">The sequence shown here is derived from an EMBL/GenBank/DDBJ whole genome shotgun (WGS) entry which is preliminary data.</text>
</comment>
<dbReference type="Proteomes" id="UP000249688">
    <property type="component" value="Unassembled WGS sequence"/>
</dbReference>
<dbReference type="GO" id="GO:0030170">
    <property type="term" value="F:pyridoxal phosphate binding"/>
    <property type="evidence" value="ECO:0007669"/>
    <property type="project" value="InterPro"/>
</dbReference>
<accession>A0A2W7IT64</accession>
<dbReference type="GO" id="GO:0008710">
    <property type="term" value="F:8-amino-7-oxononanoate synthase activity"/>
    <property type="evidence" value="ECO:0007669"/>
    <property type="project" value="TreeGrafter"/>
</dbReference>
<dbReference type="GO" id="GO:0009102">
    <property type="term" value="P:biotin biosynthetic process"/>
    <property type="evidence" value="ECO:0007669"/>
    <property type="project" value="TreeGrafter"/>
</dbReference>
<dbReference type="InterPro" id="IPR004839">
    <property type="entry name" value="Aminotransferase_I/II_large"/>
</dbReference>
<dbReference type="SUPFAM" id="SSF53383">
    <property type="entry name" value="PLP-dependent transferases"/>
    <property type="match status" value="1"/>
</dbReference>
<dbReference type="InterPro" id="IPR050087">
    <property type="entry name" value="AON_synthase_class-II"/>
</dbReference>
<dbReference type="PANTHER" id="PTHR13693:SF100">
    <property type="entry name" value="8-AMINO-7-OXONONANOATE SYNTHASE"/>
    <property type="match status" value="1"/>
</dbReference>